<dbReference type="InterPro" id="IPR000873">
    <property type="entry name" value="AMP-dep_synth/lig_dom"/>
</dbReference>
<comment type="caution">
    <text evidence="5">The sequence shown here is derived from an EMBL/GenBank/DDBJ whole genome shotgun (WGS) entry which is preliminary data.</text>
</comment>
<dbReference type="InterPro" id="IPR020845">
    <property type="entry name" value="AMP-binding_CS"/>
</dbReference>
<dbReference type="PANTHER" id="PTHR43272">
    <property type="entry name" value="LONG-CHAIN-FATTY-ACID--COA LIGASE"/>
    <property type="match status" value="1"/>
</dbReference>
<accession>A0A388TBV0</accession>
<dbReference type="PROSITE" id="PS00455">
    <property type="entry name" value="AMP_BINDING"/>
    <property type="match status" value="1"/>
</dbReference>
<reference evidence="5 6" key="1">
    <citation type="journal article" date="2019" name="ISME J.">
        <title>Genome analyses of uncultured TG2/ZB3 bacteria in 'Margulisbacteria' specifically attached to ectosymbiotic spirochetes of protists in the termite gut.</title>
        <authorList>
            <person name="Utami Y.D."/>
            <person name="Kuwahara H."/>
            <person name="Igai K."/>
            <person name="Murakami T."/>
            <person name="Sugaya K."/>
            <person name="Morikawa T."/>
            <person name="Nagura Y."/>
            <person name="Yuki M."/>
            <person name="Deevong P."/>
            <person name="Inoue T."/>
            <person name="Kihara K."/>
            <person name="Lo N."/>
            <person name="Yamada A."/>
            <person name="Ohkuma M."/>
            <person name="Hongoh Y."/>
        </authorList>
    </citation>
    <scope>NUCLEOTIDE SEQUENCE [LARGE SCALE GENOMIC DNA]</scope>
    <source>
        <strain evidence="5">NkOx7-01</strain>
    </source>
</reference>
<dbReference type="SMART" id="SM00563">
    <property type="entry name" value="PlsC"/>
    <property type="match status" value="1"/>
</dbReference>
<dbReference type="Pfam" id="PF23562">
    <property type="entry name" value="AMP-binding_C_3"/>
    <property type="match status" value="1"/>
</dbReference>
<feature type="domain" description="Carrier" evidence="4">
    <location>
        <begin position="549"/>
        <end position="625"/>
    </location>
</feature>
<dbReference type="Gene3D" id="3.40.50.12780">
    <property type="entry name" value="N-terminal domain of ligase-like"/>
    <property type="match status" value="1"/>
</dbReference>
<dbReference type="EMBL" id="BGZN01000019">
    <property type="protein sequence ID" value="GBR73756.1"/>
    <property type="molecule type" value="Genomic_DNA"/>
</dbReference>
<dbReference type="CDD" id="cd07989">
    <property type="entry name" value="LPLAT_AGPAT-like"/>
    <property type="match status" value="1"/>
</dbReference>
<comment type="catalytic activity">
    <reaction evidence="3">
        <text>a long-chain fatty acid + ATP + CoA = a long-chain fatty acyl-CoA + AMP + diphosphate</text>
        <dbReference type="Rhea" id="RHEA:15421"/>
        <dbReference type="ChEBI" id="CHEBI:30616"/>
        <dbReference type="ChEBI" id="CHEBI:33019"/>
        <dbReference type="ChEBI" id="CHEBI:57287"/>
        <dbReference type="ChEBI" id="CHEBI:57560"/>
        <dbReference type="ChEBI" id="CHEBI:83139"/>
        <dbReference type="ChEBI" id="CHEBI:456215"/>
        <dbReference type="EC" id="6.2.1.3"/>
    </reaction>
    <physiologicalReaction direction="left-to-right" evidence="3">
        <dbReference type="Rhea" id="RHEA:15422"/>
    </physiologicalReaction>
</comment>
<dbReference type="Gene3D" id="1.10.1200.10">
    <property type="entry name" value="ACP-like"/>
    <property type="match status" value="1"/>
</dbReference>
<dbReference type="GO" id="GO:0005524">
    <property type="term" value="F:ATP binding"/>
    <property type="evidence" value="ECO:0007669"/>
    <property type="project" value="UniProtKB-KW"/>
</dbReference>
<evidence type="ECO:0000313" key="6">
    <source>
        <dbReference type="Proteomes" id="UP000269352"/>
    </source>
</evidence>
<dbReference type="InterPro" id="IPR045851">
    <property type="entry name" value="AMP-bd_C_sf"/>
</dbReference>
<evidence type="ECO:0000313" key="5">
    <source>
        <dbReference type="EMBL" id="GBR73756.1"/>
    </source>
</evidence>
<protein>
    <submittedName>
        <fullName evidence="5">Long-chain-fatty-acid--CoA ligase</fullName>
    </submittedName>
</protein>
<dbReference type="GO" id="GO:0004467">
    <property type="term" value="F:long-chain fatty acid-CoA ligase activity"/>
    <property type="evidence" value="ECO:0007669"/>
    <property type="project" value="UniProtKB-EC"/>
</dbReference>
<proteinExistence type="predicted"/>
<sequence length="845" mass="95347">MTNKQPRNLYEVFAAVVDEREDKLLFEKKYTFRQAWNMAKNRAVVLQKAGVKRGDCVGILSGNSWEWCTTHMAILCLGAVALHMDQNLDRETWQKMIDRVSAKALFVSRDFAELQFQNVQILDIHSGWDDRAVELAPPEVTMQDTACFLFTSGTTSEPKIVQLTHGNLYFTSISLIKFLRDDLRVITGGENFLSILPLHHSYGLLANYVGPIILGGMIMFQPSLKGPDIIKSLAETPIHIFSGVPQLWELFFDGIAAKVKAQSALKYFLFMTILNTAPVWRKIPLLNKALAKVFEPVHQVIGKEMKFFISGGAALKPKYFKYYSNMGVKIIEGYGLTETTGPACLSNLLHNTLGSVGGPIEGNEVTLRNINKDGVGEIWMRGVSVTPGYYNNPQANAEAFDRDGWFNTGDLGFKDKRGELHITGRFKNMILLDSGENVYPEELEAYYQYSPLIEEISIFGYRINGAENVFAVIVPREKNKESYARLKAEIEKMNRGLPSYKTISAFAVSFTPLPRNSTKKIVVRNVIKELEQGKYQRGDAGQGVRRQYKPDEPRQKEILKILAEKFSDVRVFYQDTTLLELKVDSLKLLDLAAYLEQRLGVVIKLDELAAKQDLKEIVEYVAGCPALSAPPEDQLTGPLHYKVKPSGNPLLSFYAWVCGNISSRRWNLTVKNPELYAVENCIFAPNHQSYLDIIWLWVTMPKAARRKTYILAKRELAFLAWLLGGRLPVIYVDRQQSQALASLKAGADVLRQGCSLIVFPEGTRSLDGRLGEFKIGAALLAHKLDKKIVPVKIKGAYEIYSRRRRLPDWKAKVKGEMILNQPLDPRDFASAEELNNKLKDVIERA</sequence>
<dbReference type="Pfam" id="PF00550">
    <property type="entry name" value="PP-binding"/>
    <property type="match status" value="1"/>
</dbReference>
<organism evidence="5 6">
    <name type="scientific">Termititenax aidoneus</name>
    <dbReference type="NCBI Taxonomy" id="2218524"/>
    <lineage>
        <taxon>Bacteria</taxon>
        <taxon>Bacillati</taxon>
        <taxon>Candidatus Margulisiibacteriota</taxon>
        <taxon>Candidatus Termititenacia</taxon>
        <taxon>Candidatus Termititenacales</taxon>
        <taxon>Candidatus Termititenacaceae</taxon>
        <taxon>Candidatus Termititenax</taxon>
    </lineage>
</organism>
<dbReference type="InterPro" id="IPR036736">
    <property type="entry name" value="ACP-like_sf"/>
</dbReference>
<evidence type="ECO:0000259" key="4">
    <source>
        <dbReference type="PROSITE" id="PS50075"/>
    </source>
</evidence>
<name>A0A388TBV0_TERA1</name>
<keyword evidence="2" id="KW-0067">ATP-binding</keyword>
<evidence type="ECO:0000256" key="1">
    <source>
        <dbReference type="ARBA" id="ARBA00022741"/>
    </source>
</evidence>
<evidence type="ECO:0000256" key="3">
    <source>
        <dbReference type="ARBA" id="ARBA00024484"/>
    </source>
</evidence>
<dbReference type="GO" id="GO:0016020">
    <property type="term" value="C:membrane"/>
    <property type="evidence" value="ECO:0007669"/>
    <property type="project" value="TreeGrafter"/>
</dbReference>
<dbReference type="PANTHER" id="PTHR43272:SF33">
    <property type="entry name" value="AMP-BINDING DOMAIN-CONTAINING PROTEIN-RELATED"/>
    <property type="match status" value="1"/>
</dbReference>
<dbReference type="Pfam" id="PF00501">
    <property type="entry name" value="AMP-binding"/>
    <property type="match status" value="1"/>
</dbReference>
<keyword evidence="1" id="KW-0547">Nucleotide-binding</keyword>
<evidence type="ECO:0000256" key="2">
    <source>
        <dbReference type="ARBA" id="ARBA00022840"/>
    </source>
</evidence>
<dbReference type="InterPro" id="IPR042099">
    <property type="entry name" value="ANL_N_sf"/>
</dbReference>
<dbReference type="Proteomes" id="UP000269352">
    <property type="component" value="Unassembled WGS sequence"/>
</dbReference>
<dbReference type="SUPFAM" id="SSF47336">
    <property type="entry name" value="ACP-like"/>
    <property type="match status" value="1"/>
</dbReference>
<dbReference type="InterPro" id="IPR002123">
    <property type="entry name" value="Plipid/glycerol_acylTrfase"/>
</dbReference>
<dbReference type="SUPFAM" id="SSF69593">
    <property type="entry name" value="Glycerol-3-phosphate (1)-acyltransferase"/>
    <property type="match status" value="1"/>
</dbReference>
<dbReference type="SUPFAM" id="SSF56801">
    <property type="entry name" value="Acetyl-CoA synthetase-like"/>
    <property type="match status" value="1"/>
</dbReference>
<dbReference type="InterPro" id="IPR009081">
    <property type="entry name" value="PP-bd_ACP"/>
</dbReference>
<dbReference type="PROSITE" id="PS50075">
    <property type="entry name" value="CARRIER"/>
    <property type="match status" value="1"/>
</dbReference>
<dbReference type="AlphaFoldDB" id="A0A388TBV0"/>
<dbReference type="Pfam" id="PF01553">
    <property type="entry name" value="Acyltransferase"/>
    <property type="match status" value="1"/>
</dbReference>
<dbReference type="Gene3D" id="3.30.300.30">
    <property type="match status" value="1"/>
</dbReference>
<keyword evidence="6" id="KW-1185">Reference proteome</keyword>
<dbReference type="GO" id="GO:0016746">
    <property type="term" value="F:acyltransferase activity"/>
    <property type="evidence" value="ECO:0007669"/>
    <property type="project" value="InterPro"/>
</dbReference>
<keyword evidence="5" id="KW-0436">Ligase</keyword>
<gene>
    <name evidence="5" type="ORF">NO1_1060</name>
</gene>